<dbReference type="PROSITE" id="PS50878">
    <property type="entry name" value="RT_POL"/>
    <property type="match status" value="1"/>
</dbReference>
<dbReference type="Pfam" id="PF00078">
    <property type="entry name" value="RVT_1"/>
    <property type="match status" value="1"/>
</dbReference>
<dbReference type="RefSeq" id="WP_006010539.1">
    <property type="nucleotide sequence ID" value="NZ_AUAV01000015.1"/>
</dbReference>
<feature type="domain" description="Reverse transcriptase" evidence="2">
    <location>
        <begin position="1"/>
        <end position="264"/>
    </location>
</feature>
<dbReference type="EMBL" id="BAEQ01000024">
    <property type="protein sequence ID" value="GAC28392.1"/>
    <property type="molecule type" value="Genomic_DNA"/>
</dbReference>
<keyword evidence="4" id="KW-1185">Reference proteome</keyword>
<dbReference type="PANTHER" id="PTHR34047:SF8">
    <property type="entry name" value="PROTEIN YKFC"/>
    <property type="match status" value="1"/>
</dbReference>
<dbReference type="InterPro" id="IPR000477">
    <property type="entry name" value="RT_dom"/>
</dbReference>
<comment type="caution">
    <text evidence="3">The sequence shown here is derived from an EMBL/GenBank/DDBJ whole genome shotgun (WGS) entry which is preliminary data.</text>
</comment>
<evidence type="ECO:0000256" key="1">
    <source>
        <dbReference type="ARBA" id="ARBA00034120"/>
    </source>
</evidence>
<dbReference type="Gene3D" id="3.30.70.270">
    <property type="match status" value="1"/>
</dbReference>
<dbReference type="InterPro" id="IPR051083">
    <property type="entry name" value="GrpII_Intron_Splice-Mob/Def"/>
</dbReference>
<proteinExistence type="inferred from homology"/>
<evidence type="ECO:0000259" key="2">
    <source>
        <dbReference type="PROSITE" id="PS50878"/>
    </source>
</evidence>
<sequence length="349" mass="40478">MMNELANSDLVDEAYNWLCQQRKHFPVNSDVWDVRFHWVEVKAKLIAELTSDTFTFKPLQKVTKSTGEVIHVWTSIDSLVLKLLSLVLSRYLPSSKLCTHLKGNGGSKHTVTGIHNQVSSHTFVFRTDVKSYYESINHEILLDKLSVFVKDKQVMNLLAQYAKRSVEYGGLFTDFTQGISSGCSLSSLISSFYLYELDKEMEGKPVFYRRYMDDVIVLSTTRCKLRKAIKTVNQHFAKLKLKQHPDKTTIGRIKAGFDFLGYQFGEEKITVSKRTLENHIRRLSQLYEQKKRLPNWQAFLDDYRQHWVTWVCSGIPSSIIRNNGTTVKFKRTSYDANLNLTPLRQKERL</sequence>
<dbReference type="PANTHER" id="PTHR34047">
    <property type="entry name" value="NUCLEAR INTRON MATURASE 1, MITOCHONDRIAL-RELATED"/>
    <property type="match status" value="1"/>
</dbReference>
<organism evidence="3 4">
    <name type="scientific">Brumicola pallidula DSM 14239 = ACAM 615</name>
    <dbReference type="NCBI Taxonomy" id="1121922"/>
    <lineage>
        <taxon>Bacteria</taxon>
        <taxon>Pseudomonadati</taxon>
        <taxon>Pseudomonadota</taxon>
        <taxon>Gammaproteobacteria</taxon>
        <taxon>Alteromonadales</taxon>
        <taxon>Alteromonadaceae</taxon>
        <taxon>Brumicola</taxon>
    </lineage>
</organism>
<dbReference type="InterPro" id="IPR043502">
    <property type="entry name" value="DNA/RNA_pol_sf"/>
</dbReference>
<evidence type="ECO:0000313" key="4">
    <source>
        <dbReference type="Proteomes" id="UP000006251"/>
    </source>
</evidence>
<comment type="similarity">
    <text evidence="1">Belongs to the bacterial reverse transcriptase family.</text>
</comment>
<evidence type="ECO:0000313" key="3">
    <source>
        <dbReference type="EMBL" id="GAC28392.1"/>
    </source>
</evidence>
<dbReference type="SUPFAM" id="SSF56672">
    <property type="entry name" value="DNA/RNA polymerases"/>
    <property type="match status" value="1"/>
</dbReference>
<gene>
    <name evidence="3" type="ORF">GPAL_1525</name>
</gene>
<dbReference type="AlphaFoldDB" id="K6ZDI3"/>
<dbReference type="OrthoDB" id="6323513at2"/>
<dbReference type="InterPro" id="IPR043128">
    <property type="entry name" value="Rev_trsase/Diguanyl_cyclase"/>
</dbReference>
<reference evidence="4" key="1">
    <citation type="journal article" date="2014" name="Environ. Microbiol.">
        <title>Comparative genomics of the marine bacterial genus Glaciecola reveals the high degree of genomic diversity and genomic characteristic for cold adaptation.</title>
        <authorList>
            <person name="Qin Q.L."/>
            <person name="Xie B.B."/>
            <person name="Yu Y."/>
            <person name="Shu Y.L."/>
            <person name="Rong J.C."/>
            <person name="Zhang Y.J."/>
            <person name="Zhao D.L."/>
            <person name="Chen X.L."/>
            <person name="Zhang X.Y."/>
            <person name="Chen B."/>
            <person name="Zhou B.C."/>
            <person name="Zhang Y.Z."/>
        </authorList>
    </citation>
    <scope>NUCLEOTIDE SEQUENCE [LARGE SCALE GENOMIC DNA]</scope>
    <source>
        <strain evidence="4">ACAM 615</strain>
    </source>
</reference>
<dbReference type="CDD" id="cd01651">
    <property type="entry name" value="RT_G2_intron"/>
    <property type="match status" value="1"/>
</dbReference>
<protein>
    <recommendedName>
        <fullName evidence="2">Reverse transcriptase domain-containing protein</fullName>
    </recommendedName>
</protein>
<dbReference type="Proteomes" id="UP000006251">
    <property type="component" value="Unassembled WGS sequence"/>
</dbReference>
<accession>K6ZDI3</accession>
<name>K6ZDI3_9ALTE</name>